<keyword evidence="2" id="KW-0325">Glycoprotein</keyword>
<sequence length="267" mass="29287">MLHLNLSFGDSLADIGNLVHLSAQSNEPPPHFGLPPYKETYFHGPTARCSDGRLVVITLVWTISQVSTTNTCNNVPILLVSISSFVFQLSILDLHFYHHMLVARMAVEKGLASFGDSLADTGNQLHLLDQSNKPPPNFAFPPYGETYYDSPTGRCSDGRLIIDFIAQYYGLPFVPAYVGGKNASSRSFLKGVNFAVAGATTALDVVFFEERGVHNAWTNVSLGVQLGLFKQLLPSLCQTSSGKPKGHLYLWTQRCDTAAKHRLSLKL</sequence>
<evidence type="ECO:0008006" key="5">
    <source>
        <dbReference type="Google" id="ProtNLM"/>
    </source>
</evidence>
<dbReference type="Pfam" id="PF00657">
    <property type="entry name" value="Lipase_GDSL"/>
    <property type="match status" value="1"/>
</dbReference>
<evidence type="ECO:0000256" key="1">
    <source>
        <dbReference type="ARBA" id="ARBA00008668"/>
    </source>
</evidence>
<evidence type="ECO:0000313" key="3">
    <source>
        <dbReference type="EMBL" id="KAK2994570.1"/>
    </source>
</evidence>
<evidence type="ECO:0000313" key="4">
    <source>
        <dbReference type="Proteomes" id="UP001187471"/>
    </source>
</evidence>
<dbReference type="AlphaFoldDB" id="A0AA88SMM0"/>
<dbReference type="PANTHER" id="PTHR22835">
    <property type="entry name" value="ZINC FINGER FYVE DOMAIN CONTAINING PROTEIN"/>
    <property type="match status" value="1"/>
</dbReference>
<comment type="caution">
    <text evidence="3">The sequence shown here is derived from an EMBL/GenBank/DDBJ whole genome shotgun (WGS) entry which is preliminary data.</text>
</comment>
<reference evidence="3" key="1">
    <citation type="submission" date="2022-12" db="EMBL/GenBank/DDBJ databases">
        <title>Draft genome assemblies for two species of Escallonia (Escalloniales).</title>
        <authorList>
            <person name="Chanderbali A."/>
            <person name="Dervinis C."/>
            <person name="Anghel I."/>
            <person name="Soltis D."/>
            <person name="Soltis P."/>
            <person name="Zapata F."/>
        </authorList>
    </citation>
    <scope>NUCLEOTIDE SEQUENCE</scope>
    <source>
        <strain evidence="3">UCBG92.1500</strain>
        <tissue evidence="3">Leaf</tissue>
    </source>
</reference>
<comment type="similarity">
    <text evidence="1">Belongs to the 'GDSL' lipolytic enzyme family.</text>
</comment>
<dbReference type="InterPro" id="IPR036514">
    <property type="entry name" value="SGNH_hydro_sf"/>
</dbReference>
<dbReference type="Gene3D" id="3.40.50.1110">
    <property type="entry name" value="SGNH hydrolase"/>
    <property type="match status" value="2"/>
</dbReference>
<keyword evidence="4" id="KW-1185">Reference proteome</keyword>
<dbReference type="GO" id="GO:0016788">
    <property type="term" value="F:hydrolase activity, acting on ester bonds"/>
    <property type="evidence" value="ECO:0007669"/>
    <property type="project" value="InterPro"/>
</dbReference>
<accession>A0AA88SMM0</accession>
<proteinExistence type="inferred from homology"/>
<evidence type="ECO:0000256" key="2">
    <source>
        <dbReference type="ARBA" id="ARBA00023180"/>
    </source>
</evidence>
<dbReference type="Proteomes" id="UP001187471">
    <property type="component" value="Unassembled WGS sequence"/>
</dbReference>
<organism evidence="3 4">
    <name type="scientific">Escallonia rubra</name>
    <dbReference type="NCBI Taxonomy" id="112253"/>
    <lineage>
        <taxon>Eukaryota</taxon>
        <taxon>Viridiplantae</taxon>
        <taxon>Streptophyta</taxon>
        <taxon>Embryophyta</taxon>
        <taxon>Tracheophyta</taxon>
        <taxon>Spermatophyta</taxon>
        <taxon>Magnoliopsida</taxon>
        <taxon>eudicotyledons</taxon>
        <taxon>Gunneridae</taxon>
        <taxon>Pentapetalae</taxon>
        <taxon>asterids</taxon>
        <taxon>campanulids</taxon>
        <taxon>Escalloniales</taxon>
        <taxon>Escalloniaceae</taxon>
        <taxon>Escallonia</taxon>
    </lineage>
</organism>
<gene>
    <name evidence="3" type="ORF">RJ640_017299</name>
</gene>
<dbReference type="EMBL" id="JAVXUO010000188">
    <property type="protein sequence ID" value="KAK2994570.1"/>
    <property type="molecule type" value="Genomic_DNA"/>
</dbReference>
<name>A0AA88SMM0_9ASTE</name>
<dbReference type="PANTHER" id="PTHR22835:SF683">
    <property type="entry name" value="OS05G0506800 PROTEIN"/>
    <property type="match status" value="1"/>
</dbReference>
<protein>
    <recommendedName>
        <fullName evidence="5">GDSL esterase/lipase</fullName>
    </recommendedName>
</protein>
<dbReference type="InterPro" id="IPR001087">
    <property type="entry name" value="GDSL"/>
</dbReference>